<accession>A0ABU6YE09</accession>
<protein>
    <submittedName>
        <fullName evidence="1">Uncharacterized protein</fullName>
    </submittedName>
</protein>
<name>A0ABU6YE09_9FABA</name>
<evidence type="ECO:0000313" key="2">
    <source>
        <dbReference type="Proteomes" id="UP001341840"/>
    </source>
</evidence>
<sequence length="139" mass="15837">MVWSSSIYRHYPGLDAYALLGLCVRISSDMRANQFWWVCTHRASGAYAPILEGVLRRRFLGKGDPYGVVAHSSVAYSQRQRFWAPKGALLGKSIGITFEMMLDDLRQRFFVFPESKIKRIGDAFTGYCITEEALPICYL</sequence>
<evidence type="ECO:0000313" key="1">
    <source>
        <dbReference type="EMBL" id="MED6208147.1"/>
    </source>
</evidence>
<reference evidence="1 2" key="1">
    <citation type="journal article" date="2023" name="Plants (Basel)">
        <title>Bridging the Gap: Combining Genomics and Transcriptomics Approaches to Understand Stylosanthes scabra, an Orphan Legume from the Brazilian Caatinga.</title>
        <authorList>
            <person name="Ferreira-Neto J.R.C."/>
            <person name="da Silva M.D."/>
            <person name="Binneck E."/>
            <person name="de Melo N.F."/>
            <person name="da Silva R.H."/>
            <person name="de Melo A.L.T.M."/>
            <person name="Pandolfi V."/>
            <person name="Bustamante F.O."/>
            <person name="Brasileiro-Vidal A.C."/>
            <person name="Benko-Iseppon A.M."/>
        </authorList>
    </citation>
    <scope>NUCLEOTIDE SEQUENCE [LARGE SCALE GENOMIC DNA]</scope>
    <source>
        <tissue evidence="1">Leaves</tissue>
    </source>
</reference>
<comment type="caution">
    <text evidence="1">The sequence shown here is derived from an EMBL/GenBank/DDBJ whole genome shotgun (WGS) entry which is preliminary data.</text>
</comment>
<organism evidence="1 2">
    <name type="scientific">Stylosanthes scabra</name>
    <dbReference type="NCBI Taxonomy" id="79078"/>
    <lineage>
        <taxon>Eukaryota</taxon>
        <taxon>Viridiplantae</taxon>
        <taxon>Streptophyta</taxon>
        <taxon>Embryophyta</taxon>
        <taxon>Tracheophyta</taxon>
        <taxon>Spermatophyta</taxon>
        <taxon>Magnoliopsida</taxon>
        <taxon>eudicotyledons</taxon>
        <taxon>Gunneridae</taxon>
        <taxon>Pentapetalae</taxon>
        <taxon>rosids</taxon>
        <taxon>fabids</taxon>
        <taxon>Fabales</taxon>
        <taxon>Fabaceae</taxon>
        <taxon>Papilionoideae</taxon>
        <taxon>50 kb inversion clade</taxon>
        <taxon>dalbergioids sensu lato</taxon>
        <taxon>Dalbergieae</taxon>
        <taxon>Pterocarpus clade</taxon>
        <taxon>Stylosanthes</taxon>
    </lineage>
</organism>
<dbReference type="EMBL" id="JASCZI010241897">
    <property type="protein sequence ID" value="MED6208147.1"/>
    <property type="molecule type" value="Genomic_DNA"/>
</dbReference>
<keyword evidence="2" id="KW-1185">Reference proteome</keyword>
<proteinExistence type="predicted"/>
<dbReference type="Proteomes" id="UP001341840">
    <property type="component" value="Unassembled WGS sequence"/>
</dbReference>
<gene>
    <name evidence="1" type="ORF">PIB30_042486</name>
</gene>